<evidence type="ECO:0000256" key="2">
    <source>
        <dbReference type="ARBA" id="ARBA00022490"/>
    </source>
</evidence>
<evidence type="ECO:0000313" key="7">
    <source>
        <dbReference type="Proteomes" id="UP000217507"/>
    </source>
</evidence>
<keyword evidence="4 6" id="KW-0808">Transferase</keyword>
<evidence type="ECO:0000256" key="1">
    <source>
        <dbReference type="ARBA" id="ARBA00009741"/>
    </source>
</evidence>
<evidence type="ECO:0000256" key="4">
    <source>
        <dbReference type="ARBA" id="ARBA00022679"/>
    </source>
</evidence>
<dbReference type="Pfam" id="PF06325">
    <property type="entry name" value="PrmA"/>
    <property type="match status" value="1"/>
</dbReference>
<keyword evidence="3 6" id="KW-0489">Methyltransferase</keyword>
<evidence type="ECO:0000256" key="5">
    <source>
        <dbReference type="ARBA" id="ARBA00022691"/>
    </source>
</evidence>
<sequence length="324" mass="35612">MSWMELSLDTTHEGVDWVCTLVAQTIDIQDVYITEYAEINQAESVADNASHPSWAFTINLYLACDAYLRTRIDKILHLLSPLERTGIATAIQTNIVEDKLTNANILKPVIHRIGKRFVVLPPDVPYQLETPDQVSLRLNKSFSFGSGFHPATILSLKLIEKYVLPGMNTLDLGSGSGILSVAMAKLGATVLALDNDSLAVQATQDAVLCNDVEQQVTVMAGSLGSGSDLGHWMNQETIDYVPTIKPTKNFDLIVANILARVHVALAHDFQNALRQTDAHQGLLIASGFTVDHEENVTTAFTQAGLELVDCERLHEWVAFAYRLV</sequence>
<keyword evidence="5" id="KW-0949">S-adenosyl-L-methionine</keyword>
<organism evidence="6 7">
    <name type="scientific">Trichormus variabilis NIES-23</name>
    <dbReference type="NCBI Taxonomy" id="1973479"/>
    <lineage>
        <taxon>Bacteria</taxon>
        <taxon>Bacillati</taxon>
        <taxon>Cyanobacteriota</taxon>
        <taxon>Cyanophyceae</taxon>
        <taxon>Nostocales</taxon>
        <taxon>Nostocaceae</taxon>
        <taxon>Trichormus</taxon>
    </lineage>
</organism>
<evidence type="ECO:0000256" key="3">
    <source>
        <dbReference type="ARBA" id="ARBA00022603"/>
    </source>
</evidence>
<dbReference type="PANTHER" id="PTHR43648">
    <property type="entry name" value="ELECTRON TRANSFER FLAVOPROTEIN BETA SUBUNIT LYSINE METHYLTRANSFERASE"/>
    <property type="match status" value="1"/>
</dbReference>
<dbReference type="CDD" id="cd02440">
    <property type="entry name" value="AdoMet_MTases"/>
    <property type="match status" value="1"/>
</dbReference>
<protein>
    <submittedName>
        <fullName evidence="6">Putative methyltransferase</fullName>
    </submittedName>
</protein>
<dbReference type="Proteomes" id="UP000217507">
    <property type="component" value="Chromosome"/>
</dbReference>
<dbReference type="GO" id="GO:0008276">
    <property type="term" value="F:protein methyltransferase activity"/>
    <property type="evidence" value="ECO:0007669"/>
    <property type="project" value="InterPro"/>
</dbReference>
<reference evidence="6 7" key="1">
    <citation type="submission" date="2017-06" db="EMBL/GenBank/DDBJ databases">
        <title>Genome sequencing of cyanobaciteial culture collection at National Institute for Environmental Studies (NIES).</title>
        <authorList>
            <person name="Hirose Y."/>
            <person name="Shimura Y."/>
            <person name="Fujisawa T."/>
            <person name="Nakamura Y."/>
            <person name="Kawachi M."/>
        </authorList>
    </citation>
    <scope>NUCLEOTIDE SEQUENCE [LARGE SCALE GENOMIC DNA]</scope>
    <source>
        <strain evidence="6 7">NIES-23</strain>
    </source>
</reference>
<dbReference type="AlphaFoldDB" id="A0A1Z4KTX2"/>
<accession>A0A1Z4KTX2</accession>
<keyword evidence="2" id="KW-0963">Cytoplasm</keyword>
<dbReference type="GO" id="GO:0032259">
    <property type="term" value="P:methylation"/>
    <property type="evidence" value="ECO:0007669"/>
    <property type="project" value="UniProtKB-KW"/>
</dbReference>
<dbReference type="InterPro" id="IPR029063">
    <property type="entry name" value="SAM-dependent_MTases_sf"/>
</dbReference>
<gene>
    <name evidence="6" type="ORF">NIES23_52190</name>
</gene>
<dbReference type="SUPFAM" id="SSF53335">
    <property type="entry name" value="S-adenosyl-L-methionine-dependent methyltransferases"/>
    <property type="match status" value="1"/>
</dbReference>
<dbReference type="PIRSF" id="PIRSF000401">
    <property type="entry name" value="RPL11_MTase"/>
    <property type="match status" value="1"/>
</dbReference>
<dbReference type="InterPro" id="IPR050078">
    <property type="entry name" value="Ribosomal_L11_MeTrfase_PrmA"/>
</dbReference>
<dbReference type="InterPro" id="IPR004498">
    <property type="entry name" value="Ribosomal_PrmA_MeTrfase"/>
</dbReference>
<proteinExistence type="inferred from homology"/>
<dbReference type="Gene3D" id="3.40.50.150">
    <property type="entry name" value="Vaccinia Virus protein VP39"/>
    <property type="match status" value="1"/>
</dbReference>
<comment type="similarity">
    <text evidence="1">Belongs to the methyltransferase superfamily. PrmA family.</text>
</comment>
<name>A0A1Z4KTX2_ANAVA</name>
<dbReference type="PANTHER" id="PTHR43648:SF1">
    <property type="entry name" value="ELECTRON TRANSFER FLAVOPROTEIN BETA SUBUNIT LYSINE METHYLTRANSFERASE"/>
    <property type="match status" value="1"/>
</dbReference>
<dbReference type="EMBL" id="AP018216">
    <property type="protein sequence ID" value="BAY72394.1"/>
    <property type="molecule type" value="Genomic_DNA"/>
</dbReference>
<evidence type="ECO:0000313" key="6">
    <source>
        <dbReference type="EMBL" id="BAY72394.1"/>
    </source>
</evidence>